<dbReference type="InterPro" id="IPR017981">
    <property type="entry name" value="GPCR_2-like_7TM"/>
</dbReference>
<evidence type="ECO:0000256" key="3">
    <source>
        <dbReference type="ARBA" id="ARBA00022475"/>
    </source>
</evidence>
<keyword evidence="9" id="KW-0807">Transducer</keyword>
<protein>
    <submittedName>
        <fullName evidence="13">Uncharacterized protein</fullName>
    </submittedName>
</protein>
<dbReference type="PROSITE" id="PS50227">
    <property type="entry name" value="G_PROTEIN_RECEP_F2_3"/>
    <property type="match status" value="1"/>
</dbReference>
<dbReference type="Gene3D" id="1.20.1070.10">
    <property type="entry name" value="Rhodopsin 7-helix transmembrane proteins"/>
    <property type="match status" value="1"/>
</dbReference>
<accession>A0A9N9TZ41</accession>
<sequence>MILLYFSYYLSYTNLFFSAKLVNDYNFQIDPCSLKYFDFNASKPEKFCRLREDLFDQRLWNYVAGYQCYCYTNPNRFNRKYAVNVLHQIDINGDKVNVPGVLLPNNITINFDYTDEASLRYIRKSFKNNIVFDNYMRCCREAENCCNNEMNNDNIDNSETYCSAIWDAWTCFPPTKVNTVARLPCSSQAYQDPDEVCTLESEKECITNSRGSAEWVQQTDYTVCAIAPVYEGRYTFHIIFLSVCIAICVPAIGVFFAFDKLRKTIRVVLHRNLLIAICVRNAFTIMSKELVLLDQLKGSTESHHRMEQNGAGCRTLAFLEASAVNSIYACMFLDAFYLHKVIVRAFAKEIRMVYVYIGLFAMTFTFSICWAISMAVKKAENCWMVDVDGLQWTLDGYRIAVLIINTFLLMDIMRVMLCKLKHGSLTKQTISAFKATIILIPLFGLHIIVTAKKIVYDDSCKAEDLYNKARYSMEAMQGIIVSIIFCYANQEVRNELKNGYRKTCIFLNQRFGWNVGNDLLYDRRRATTATFVQEANF</sequence>
<keyword evidence="14" id="KW-1185">Reference proteome</keyword>
<keyword evidence="3" id="KW-1003">Cell membrane</keyword>
<evidence type="ECO:0000256" key="1">
    <source>
        <dbReference type="ARBA" id="ARBA00004651"/>
    </source>
</evidence>
<gene>
    <name evidence="13" type="ORF">PHYEVI_LOCUS10383</name>
</gene>
<dbReference type="GO" id="GO:0007188">
    <property type="term" value="P:adenylate cyclase-modulating G protein-coupled receptor signaling pathway"/>
    <property type="evidence" value="ECO:0007669"/>
    <property type="project" value="TreeGrafter"/>
</dbReference>
<keyword evidence="5 10" id="KW-1133">Transmembrane helix</keyword>
<dbReference type="OrthoDB" id="5967113at2759"/>
<proteinExistence type="inferred from homology"/>
<evidence type="ECO:0000256" key="6">
    <source>
        <dbReference type="ARBA" id="ARBA00023040"/>
    </source>
</evidence>
<dbReference type="InterPro" id="IPR036445">
    <property type="entry name" value="GPCR_2_extracell_dom_sf"/>
</dbReference>
<keyword evidence="6" id="KW-0297">G-protein coupled receptor</keyword>
<dbReference type="SUPFAM" id="SSF111418">
    <property type="entry name" value="Hormone receptor domain"/>
    <property type="match status" value="1"/>
</dbReference>
<keyword evidence="8" id="KW-0675">Receptor</keyword>
<evidence type="ECO:0000256" key="2">
    <source>
        <dbReference type="ARBA" id="ARBA00005314"/>
    </source>
</evidence>
<feature type="domain" description="G-protein coupled receptors family 2 profile 1" evidence="11">
    <location>
        <begin position="145"/>
        <end position="228"/>
    </location>
</feature>
<feature type="transmembrane region" description="Helical" evidence="10">
    <location>
        <begin position="353"/>
        <end position="376"/>
    </location>
</feature>
<dbReference type="EMBL" id="OU900100">
    <property type="protein sequence ID" value="CAG9864126.1"/>
    <property type="molecule type" value="Genomic_DNA"/>
</dbReference>
<dbReference type="PRINTS" id="PR00249">
    <property type="entry name" value="GPCRSECRETIN"/>
</dbReference>
<feature type="transmembrane region" description="Helical" evidence="10">
    <location>
        <begin position="234"/>
        <end position="258"/>
    </location>
</feature>
<dbReference type="PANTHER" id="PTHR45620">
    <property type="entry name" value="PDF RECEPTOR-LIKE PROTEIN-RELATED"/>
    <property type="match status" value="1"/>
</dbReference>
<keyword evidence="7 10" id="KW-0472">Membrane</keyword>
<evidence type="ECO:0000313" key="13">
    <source>
        <dbReference type="EMBL" id="CAG9864126.1"/>
    </source>
</evidence>
<evidence type="ECO:0000256" key="4">
    <source>
        <dbReference type="ARBA" id="ARBA00022692"/>
    </source>
</evidence>
<organism evidence="13 14">
    <name type="scientific">Phyllotreta striolata</name>
    <name type="common">Striped flea beetle</name>
    <name type="synonym">Crioceris striolata</name>
    <dbReference type="NCBI Taxonomy" id="444603"/>
    <lineage>
        <taxon>Eukaryota</taxon>
        <taxon>Metazoa</taxon>
        <taxon>Ecdysozoa</taxon>
        <taxon>Arthropoda</taxon>
        <taxon>Hexapoda</taxon>
        <taxon>Insecta</taxon>
        <taxon>Pterygota</taxon>
        <taxon>Neoptera</taxon>
        <taxon>Endopterygota</taxon>
        <taxon>Coleoptera</taxon>
        <taxon>Polyphaga</taxon>
        <taxon>Cucujiformia</taxon>
        <taxon>Chrysomeloidea</taxon>
        <taxon>Chrysomelidae</taxon>
        <taxon>Galerucinae</taxon>
        <taxon>Alticini</taxon>
        <taxon>Phyllotreta</taxon>
    </lineage>
</organism>
<feature type="domain" description="G-protein coupled receptors family 2 profile 2" evidence="12">
    <location>
        <begin position="233"/>
        <end position="489"/>
    </location>
</feature>
<dbReference type="GO" id="GO:0007166">
    <property type="term" value="P:cell surface receptor signaling pathway"/>
    <property type="evidence" value="ECO:0007669"/>
    <property type="project" value="InterPro"/>
</dbReference>
<evidence type="ECO:0000256" key="7">
    <source>
        <dbReference type="ARBA" id="ARBA00023136"/>
    </source>
</evidence>
<dbReference type="InterPro" id="IPR050332">
    <property type="entry name" value="GPCR_2"/>
</dbReference>
<comment type="subcellular location">
    <subcellularLocation>
        <location evidence="1">Cell membrane</location>
        <topology evidence="1">Multi-pass membrane protein</topology>
    </subcellularLocation>
</comment>
<evidence type="ECO:0000256" key="5">
    <source>
        <dbReference type="ARBA" id="ARBA00022989"/>
    </source>
</evidence>
<evidence type="ECO:0000256" key="9">
    <source>
        <dbReference type="ARBA" id="ARBA00023224"/>
    </source>
</evidence>
<name>A0A9N9TZ41_PHYSR</name>
<dbReference type="PROSITE" id="PS50261">
    <property type="entry name" value="G_PROTEIN_RECEP_F2_4"/>
    <property type="match status" value="1"/>
</dbReference>
<dbReference type="Gene3D" id="4.10.1240.10">
    <property type="entry name" value="GPCR, family 2, extracellular hormone receptor domain"/>
    <property type="match status" value="1"/>
</dbReference>
<evidence type="ECO:0000259" key="12">
    <source>
        <dbReference type="PROSITE" id="PS50261"/>
    </source>
</evidence>
<keyword evidence="4 10" id="KW-0812">Transmembrane</keyword>
<evidence type="ECO:0000256" key="10">
    <source>
        <dbReference type="SAM" id="Phobius"/>
    </source>
</evidence>
<comment type="similarity">
    <text evidence="2">Belongs to the G-protein coupled receptor 2 family.</text>
</comment>
<evidence type="ECO:0000259" key="11">
    <source>
        <dbReference type="PROSITE" id="PS50227"/>
    </source>
</evidence>
<dbReference type="Proteomes" id="UP001153712">
    <property type="component" value="Chromosome 7"/>
</dbReference>
<feature type="transmembrane region" description="Helical" evidence="10">
    <location>
        <begin position="396"/>
        <end position="417"/>
    </location>
</feature>
<dbReference type="Pfam" id="PF00002">
    <property type="entry name" value="7tm_2"/>
    <property type="match status" value="1"/>
</dbReference>
<dbReference type="AlphaFoldDB" id="A0A9N9TZ41"/>
<evidence type="ECO:0000313" key="14">
    <source>
        <dbReference type="Proteomes" id="UP001153712"/>
    </source>
</evidence>
<dbReference type="InterPro" id="IPR000832">
    <property type="entry name" value="GPCR_2_secretin-like"/>
</dbReference>
<dbReference type="InterPro" id="IPR001879">
    <property type="entry name" value="GPCR_2_extracellular_dom"/>
</dbReference>
<dbReference type="PANTHER" id="PTHR45620:SF42">
    <property type="entry name" value="G-PROTEIN COUPLED RECEPTOR SEB-2"/>
    <property type="match status" value="1"/>
</dbReference>
<dbReference type="GO" id="GO:0008528">
    <property type="term" value="F:G protein-coupled peptide receptor activity"/>
    <property type="evidence" value="ECO:0007669"/>
    <property type="project" value="TreeGrafter"/>
</dbReference>
<feature type="transmembrane region" description="Helical" evidence="10">
    <location>
        <begin position="469"/>
        <end position="488"/>
    </location>
</feature>
<feature type="transmembrane region" description="Helical" evidence="10">
    <location>
        <begin position="429"/>
        <end position="449"/>
    </location>
</feature>
<reference evidence="13" key="1">
    <citation type="submission" date="2022-01" db="EMBL/GenBank/DDBJ databases">
        <authorList>
            <person name="King R."/>
        </authorList>
    </citation>
    <scope>NUCLEOTIDE SEQUENCE</scope>
</reference>
<dbReference type="GO" id="GO:0005886">
    <property type="term" value="C:plasma membrane"/>
    <property type="evidence" value="ECO:0007669"/>
    <property type="project" value="UniProtKB-SubCell"/>
</dbReference>
<evidence type="ECO:0000256" key="8">
    <source>
        <dbReference type="ARBA" id="ARBA00023170"/>
    </source>
</evidence>